<sequence length="84" mass="9535">MDDAETRLRDTLDSIAQSVSPSPDAYAKARSEWQRRDRRRRLIMLVLAVLIVAVADIVGLWALHSLAQPDPPPRHERIDVIVQP</sequence>
<keyword evidence="2" id="KW-1133">Transmembrane helix</keyword>
<gene>
    <name evidence="3" type="ORF">AQ490_00030</name>
</gene>
<protein>
    <submittedName>
        <fullName evidence="3">Uncharacterized protein</fullName>
    </submittedName>
</protein>
<keyword evidence="2" id="KW-0472">Membrane</keyword>
<name>A0A0T6LZN6_WENVI</name>
<dbReference type="Proteomes" id="UP000050867">
    <property type="component" value="Unassembled WGS sequence"/>
</dbReference>
<dbReference type="EMBL" id="LLZU01000001">
    <property type="protein sequence ID" value="KRV51496.1"/>
    <property type="molecule type" value="Genomic_DNA"/>
</dbReference>
<keyword evidence="2" id="KW-0812">Transmembrane</keyword>
<evidence type="ECO:0000256" key="1">
    <source>
        <dbReference type="SAM" id="MobiDB-lite"/>
    </source>
</evidence>
<feature type="compositionally biased region" description="Basic and acidic residues" evidence="1">
    <location>
        <begin position="1"/>
        <end position="12"/>
    </location>
</feature>
<feature type="transmembrane region" description="Helical" evidence="2">
    <location>
        <begin position="42"/>
        <end position="63"/>
    </location>
</feature>
<comment type="caution">
    <text evidence="3">The sequence shown here is derived from an EMBL/GenBank/DDBJ whole genome shotgun (WGS) entry which is preliminary data.</text>
</comment>
<evidence type="ECO:0000313" key="4">
    <source>
        <dbReference type="Proteomes" id="UP000050867"/>
    </source>
</evidence>
<feature type="region of interest" description="Disordered" evidence="1">
    <location>
        <begin position="1"/>
        <end position="31"/>
    </location>
</feature>
<reference evidence="3 4" key="1">
    <citation type="submission" date="2015-10" db="EMBL/GenBank/DDBJ databases">
        <title>Draft genome sequence of pyrrolomycin-producing Streptomyces vitaminophilus.</title>
        <authorList>
            <person name="Graham D.E."/>
            <person name="Mahan K.M."/>
            <person name="Klingeman D.M."/>
            <person name="Hettich R.L."/>
            <person name="Parry R.J."/>
        </authorList>
    </citation>
    <scope>NUCLEOTIDE SEQUENCE [LARGE SCALE GENOMIC DNA]</scope>
    <source>
        <strain evidence="3 4">ATCC 31673</strain>
    </source>
</reference>
<evidence type="ECO:0000256" key="2">
    <source>
        <dbReference type="SAM" id="Phobius"/>
    </source>
</evidence>
<organism evidence="3 4">
    <name type="scientific">Wenjunlia vitaminophila</name>
    <name type="common">Streptomyces vitaminophilus</name>
    <dbReference type="NCBI Taxonomy" id="76728"/>
    <lineage>
        <taxon>Bacteria</taxon>
        <taxon>Bacillati</taxon>
        <taxon>Actinomycetota</taxon>
        <taxon>Actinomycetes</taxon>
        <taxon>Kitasatosporales</taxon>
        <taxon>Streptomycetaceae</taxon>
        <taxon>Wenjunlia</taxon>
    </lineage>
</organism>
<keyword evidence="4" id="KW-1185">Reference proteome</keyword>
<proteinExistence type="predicted"/>
<accession>A0A0T6LZN6</accession>
<dbReference type="STRING" id="76728.AQ490_00030"/>
<dbReference type="AlphaFoldDB" id="A0A0T6LZN6"/>
<evidence type="ECO:0000313" key="3">
    <source>
        <dbReference type="EMBL" id="KRV51496.1"/>
    </source>
</evidence>